<evidence type="ECO:0000256" key="1">
    <source>
        <dbReference type="SAM" id="MobiDB-lite"/>
    </source>
</evidence>
<dbReference type="Proteomes" id="UP000694501">
    <property type="component" value="Unassembled WGS sequence"/>
</dbReference>
<dbReference type="PANTHER" id="PTHR19328:SF13">
    <property type="entry name" value="HIPL1 PROTEIN"/>
    <property type="match status" value="1"/>
</dbReference>
<dbReference type="Pfam" id="PF07995">
    <property type="entry name" value="GSDH"/>
    <property type="match status" value="1"/>
</dbReference>
<proteinExistence type="predicted"/>
<feature type="region of interest" description="Disordered" evidence="1">
    <location>
        <begin position="186"/>
        <end position="224"/>
    </location>
</feature>
<dbReference type="InterPro" id="IPR011041">
    <property type="entry name" value="Quinoprot_gluc/sorb_DH_b-prop"/>
</dbReference>
<feature type="region of interest" description="Disordered" evidence="1">
    <location>
        <begin position="1"/>
        <end position="60"/>
    </location>
</feature>
<gene>
    <name evidence="3" type="ORF">JGS22_000805</name>
</gene>
<feature type="region of interest" description="Disordered" evidence="1">
    <location>
        <begin position="359"/>
        <end position="380"/>
    </location>
</feature>
<feature type="domain" description="Glucose/Sorbosone dehydrogenase" evidence="2">
    <location>
        <begin position="66"/>
        <end position="364"/>
    </location>
</feature>
<keyword evidence="4" id="KW-1185">Reference proteome</keyword>
<feature type="compositionally biased region" description="Low complexity" evidence="1">
    <location>
        <begin position="24"/>
        <end position="45"/>
    </location>
</feature>
<protein>
    <submittedName>
        <fullName evidence="3">PQQ-dependent sugar dehydrogenase</fullName>
    </submittedName>
</protein>
<dbReference type="InterPro" id="IPR011042">
    <property type="entry name" value="6-blade_b-propeller_TolB-like"/>
</dbReference>
<reference evidence="3" key="1">
    <citation type="submission" date="2021-06" db="EMBL/GenBank/DDBJ databases">
        <title>Sequencing of actinobacteria type strains.</title>
        <authorList>
            <person name="Nguyen G.-S."/>
            <person name="Wentzel A."/>
        </authorList>
    </citation>
    <scope>NUCLEOTIDE SEQUENCE</scope>
    <source>
        <strain evidence="3">P38-E01</strain>
    </source>
</reference>
<sequence length="380" mass="40239">MLAATACAGGPAAKDEDGEAGSGSPTTPSEQQSSPEASSENSPSAGRRLPPAKGKVEVTTTVTTGLDSPWGLAALPEGDLLVSSRDSGKIVRVDGESGKKTELGEVPGVEAEGEGGLLGLAVNDNYVYAYYTSASDNRIVRMLYNPKKSQGQQLGAPSKVFSDLPKSGTHNGGRIAFGPDEMLYVGTGDAGAPDRSQDKESPAGKILRMQPDGSPPEDGNAEDDSVVLSLGHRNVQGLAWDREKRLWASEFGQNEWDELNLVKPGKNYGWPEVEGKGEGGQTGFTDPVAQWTTEEASPSGLAWAKGSLWMAGLRGERLWRIPLDGEKPLAKPEAFLEGDHGRLRTVVSDGSDGLWLVTSNTDGRGDPEKGDDRILKLKVR</sequence>
<evidence type="ECO:0000313" key="4">
    <source>
        <dbReference type="Proteomes" id="UP000694501"/>
    </source>
</evidence>
<dbReference type="SUPFAM" id="SSF50952">
    <property type="entry name" value="Soluble quinoprotein glucose dehydrogenase"/>
    <property type="match status" value="1"/>
</dbReference>
<dbReference type="InterPro" id="IPR012938">
    <property type="entry name" value="Glc/Sorbosone_DH"/>
</dbReference>
<feature type="compositionally biased region" description="Basic and acidic residues" evidence="1">
    <location>
        <begin position="363"/>
        <end position="380"/>
    </location>
</feature>
<dbReference type="PANTHER" id="PTHR19328">
    <property type="entry name" value="HEDGEHOG-INTERACTING PROTEIN"/>
    <property type="match status" value="1"/>
</dbReference>
<comment type="caution">
    <text evidence="3">The sequence shown here is derived from an EMBL/GenBank/DDBJ whole genome shotgun (WGS) entry which is preliminary data.</text>
</comment>
<dbReference type="RefSeq" id="WP_211039620.1">
    <property type="nucleotide sequence ID" value="NZ_JAELVF020000001.1"/>
</dbReference>
<evidence type="ECO:0000259" key="2">
    <source>
        <dbReference type="Pfam" id="PF07995"/>
    </source>
</evidence>
<evidence type="ECO:0000313" key="3">
    <source>
        <dbReference type="EMBL" id="MBU7596210.1"/>
    </source>
</evidence>
<dbReference type="Gene3D" id="2.120.10.30">
    <property type="entry name" value="TolB, C-terminal domain"/>
    <property type="match status" value="1"/>
</dbReference>
<accession>A0A949N036</accession>
<name>A0A949N036_9ACTN</name>
<feature type="compositionally biased region" description="Low complexity" evidence="1">
    <location>
        <begin position="1"/>
        <end position="12"/>
    </location>
</feature>
<dbReference type="AlphaFoldDB" id="A0A949N036"/>
<dbReference type="EMBL" id="JAELVF020000001">
    <property type="protein sequence ID" value="MBU7596210.1"/>
    <property type="molecule type" value="Genomic_DNA"/>
</dbReference>
<organism evidence="3 4">
    <name type="scientific">Streptomyces tardus</name>
    <dbReference type="NCBI Taxonomy" id="2780544"/>
    <lineage>
        <taxon>Bacteria</taxon>
        <taxon>Bacillati</taxon>
        <taxon>Actinomycetota</taxon>
        <taxon>Actinomycetes</taxon>
        <taxon>Kitasatosporales</taxon>
        <taxon>Streptomycetaceae</taxon>
        <taxon>Streptomyces</taxon>
    </lineage>
</organism>